<evidence type="ECO:0000256" key="1">
    <source>
        <dbReference type="ARBA" id="ARBA00011245"/>
    </source>
</evidence>
<name>A0AAQ4E6N0_AMBAM</name>
<comment type="function">
    <text evidence="2">Zinc metalloprotease. Provoques deadhesion of endothelial cells from cell cultures, and also degradation of fibronectin, fibrinogen and gelatin in vitro. Its role in the venom is not fully understood but it might act as a spreading factor that facilitates diffusion of other venom toxins. Alternatively, it might be involved in the proteolytic processing of other venom toxins or it might play a role in extra-oral digestion of prey.</text>
</comment>
<keyword evidence="3 4" id="KW-0862">Zinc</keyword>
<feature type="binding site" evidence="3">
    <location>
        <position position="55"/>
    </location>
    <ligand>
        <name>Zn(2+)</name>
        <dbReference type="ChEBI" id="CHEBI:29105"/>
        <note>catalytic</note>
    </ligand>
</feature>
<reference evidence="6 7" key="1">
    <citation type="journal article" date="2023" name="Arcadia Sci">
        <title>De novo assembly of a long-read Amblyomma americanum tick genome.</title>
        <authorList>
            <person name="Chou S."/>
            <person name="Poskanzer K.E."/>
            <person name="Rollins M."/>
            <person name="Thuy-Boun P.S."/>
        </authorList>
    </citation>
    <scope>NUCLEOTIDE SEQUENCE [LARGE SCALE GENOMIC DNA]</scope>
    <source>
        <strain evidence="6">F_SG_1</strain>
        <tissue evidence="6">Salivary glands</tissue>
    </source>
</reference>
<feature type="binding site" evidence="3">
    <location>
        <position position="49"/>
    </location>
    <ligand>
        <name>Zn(2+)</name>
        <dbReference type="ChEBI" id="CHEBI:29105"/>
        <note>catalytic</note>
    </ligand>
</feature>
<organism evidence="6 7">
    <name type="scientific">Amblyomma americanum</name>
    <name type="common">Lone star tick</name>
    <dbReference type="NCBI Taxonomy" id="6943"/>
    <lineage>
        <taxon>Eukaryota</taxon>
        <taxon>Metazoa</taxon>
        <taxon>Ecdysozoa</taxon>
        <taxon>Arthropoda</taxon>
        <taxon>Chelicerata</taxon>
        <taxon>Arachnida</taxon>
        <taxon>Acari</taxon>
        <taxon>Parasitiformes</taxon>
        <taxon>Ixodida</taxon>
        <taxon>Ixodoidea</taxon>
        <taxon>Ixodidae</taxon>
        <taxon>Amblyomminae</taxon>
        <taxon>Amblyomma</taxon>
    </lineage>
</organism>
<dbReference type="PRINTS" id="PR00480">
    <property type="entry name" value="ASTACIN"/>
</dbReference>
<evidence type="ECO:0000313" key="6">
    <source>
        <dbReference type="EMBL" id="KAK8770312.1"/>
    </source>
</evidence>
<dbReference type="PANTHER" id="PTHR10127:SF883">
    <property type="entry name" value="ZINC METALLOPROTEINASE NAS-8"/>
    <property type="match status" value="1"/>
</dbReference>
<dbReference type="PANTHER" id="PTHR10127">
    <property type="entry name" value="DISCOIDIN, CUB, EGF, LAMININ , AND ZINC METALLOPROTEASE DOMAIN CONTAINING"/>
    <property type="match status" value="1"/>
</dbReference>
<keyword evidence="7" id="KW-1185">Reference proteome</keyword>
<feature type="binding site" evidence="3">
    <location>
        <position position="45"/>
    </location>
    <ligand>
        <name>Zn(2+)</name>
        <dbReference type="ChEBI" id="CHEBI:29105"/>
        <note>catalytic</note>
    </ligand>
</feature>
<sequence>ATHCCTLATKGHRRHRRCFSAVGYVGGKQPLSLGDGCLYLAVAVHELLHALGFQHEHMRPDRDQHLKIMLDNVIPEYRDQFEKRKWSSEAVRSPFVITSVMKYGSQAFARTSSKPTILTKAGKRLPEVYEKKGLSKWDMRRGNEFYKWK</sequence>
<evidence type="ECO:0000313" key="7">
    <source>
        <dbReference type="Proteomes" id="UP001321473"/>
    </source>
</evidence>
<protein>
    <recommendedName>
        <fullName evidence="4">Metalloendopeptidase</fullName>
        <ecNumber evidence="4">3.4.24.-</ecNumber>
    </recommendedName>
</protein>
<keyword evidence="3 4" id="KW-0378">Hydrolase</keyword>
<dbReference type="EMBL" id="JARKHS020021311">
    <property type="protein sequence ID" value="KAK8770312.1"/>
    <property type="molecule type" value="Genomic_DNA"/>
</dbReference>
<evidence type="ECO:0000259" key="5">
    <source>
        <dbReference type="PROSITE" id="PS51864"/>
    </source>
</evidence>
<feature type="domain" description="Peptidase M12A" evidence="5">
    <location>
        <begin position="1"/>
        <end position="149"/>
    </location>
</feature>
<dbReference type="Gene3D" id="3.40.390.10">
    <property type="entry name" value="Collagenase (Catalytic Domain)"/>
    <property type="match status" value="1"/>
</dbReference>
<dbReference type="InterPro" id="IPR024079">
    <property type="entry name" value="MetalloPept_cat_dom_sf"/>
</dbReference>
<keyword evidence="3 4" id="KW-0482">Metalloprotease</keyword>
<comment type="subunit">
    <text evidence="1">Monomer.</text>
</comment>
<dbReference type="Proteomes" id="UP001321473">
    <property type="component" value="Unassembled WGS sequence"/>
</dbReference>
<dbReference type="PROSITE" id="PS51864">
    <property type="entry name" value="ASTACIN"/>
    <property type="match status" value="1"/>
</dbReference>
<dbReference type="GO" id="GO:0004222">
    <property type="term" value="F:metalloendopeptidase activity"/>
    <property type="evidence" value="ECO:0007669"/>
    <property type="project" value="UniProtKB-UniRule"/>
</dbReference>
<keyword evidence="3 4" id="KW-0479">Metal-binding</keyword>
<dbReference type="SUPFAM" id="SSF55486">
    <property type="entry name" value="Metalloproteases ('zincins'), catalytic domain"/>
    <property type="match status" value="1"/>
</dbReference>
<dbReference type="InterPro" id="IPR001506">
    <property type="entry name" value="Peptidase_M12A"/>
</dbReference>
<accession>A0AAQ4E6N0</accession>
<evidence type="ECO:0000256" key="2">
    <source>
        <dbReference type="ARBA" id="ARBA00025529"/>
    </source>
</evidence>
<dbReference type="SMART" id="SM00235">
    <property type="entry name" value="ZnMc"/>
    <property type="match status" value="1"/>
</dbReference>
<dbReference type="Pfam" id="PF01400">
    <property type="entry name" value="Astacin"/>
    <property type="match status" value="1"/>
</dbReference>
<feature type="active site" evidence="3">
    <location>
        <position position="46"/>
    </location>
</feature>
<dbReference type="GO" id="GO:0008270">
    <property type="term" value="F:zinc ion binding"/>
    <property type="evidence" value="ECO:0007669"/>
    <property type="project" value="UniProtKB-UniRule"/>
</dbReference>
<keyword evidence="3 4" id="KW-0645">Protease</keyword>
<comment type="caution">
    <text evidence="3">Lacks conserved residue(s) required for the propagation of feature annotation.</text>
</comment>
<proteinExistence type="predicted"/>
<dbReference type="GO" id="GO:0006508">
    <property type="term" value="P:proteolysis"/>
    <property type="evidence" value="ECO:0007669"/>
    <property type="project" value="UniProtKB-KW"/>
</dbReference>
<evidence type="ECO:0000256" key="4">
    <source>
        <dbReference type="RuleBase" id="RU361183"/>
    </source>
</evidence>
<comment type="caution">
    <text evidence="6">The sequence shown here is derived from an EMBL/GenBank/DDBJ whole genome shotgun (WGS) entry which is preliminary data.</text>
</comment>
<dbReference type="InterPro" id="IPR006026">
    <property type="entry name" value="Peptidase_Metallo"/>
</dbReference>
<comment type="cofactor">
    <cofactor evidence="3 4">
        <name>Zn(2+)</name>
        <dbReference type="ChEBI" id="CHEBI:29105"/>
    </cofactor>
    <text evidence="3 4">Binds 1 zinc ion per subunit.</text>
</comment>
<dbReference type="EC" id="3.4.24.-" evidence="4"/>
<gene>
    <name evidence="6" type="ORF">V5799_013222</name>
</gene>
<feature type="non-terminal residue" evidence="6">
    <location>
        <position position="1"/>
    </location>
</feature>
<evidence type="ECO:0000256" key="3">
    <source>
        <dbReference type="PROSITE-ProRule" id="PRU01211"/>
    </source>
</evidence>
<dbReference type="AlphaFoldDB" id="A0AAQ4E6N0"/>